<dbReference type="InterPro" id="IPR021719">
    <property type="entry name" value="Prot_inh_I78"/>
</dbReference>
<dbReference type="STRING" id="121821.GCA_001870675_02288"/>
<reference evidence="1 2" key="1">
    <citation type="submission" date="2018-06" db="EMBL/GenBank/DDBJ databases">
        <title>Genomic Encyclopedia of Archaeal and Bacterial Type Strains, Phase II (KMG-II): from individual species to whole genera.</title>
        <authorList>
            <person name="Goeker M."/>
        </authorList>
    </citation>
    <scope>NUCLEOTIDE SEQUENCE [LARGE SCALE GENOMIC DNA]</scope>
    <source>
        <strain evidence="1 2">DSM 13087</strain>
    </source>
</reference>
<organism evidence="1 2">
    <name type="scientific">Roseinatronobacter thiooxidans</name>
    <dbReference type="NCBI Taxonomy" id="121821"/>
    <lineage>
        <taxon>Bacteria</taxon>
        <taxon>Pseudomonadati</taxon>
        <taxon>Pseudomonadota</taxon>
        <taxon>Alphaproteobacteria</taxon>
        <taxon>Rhodobacterales</taxon>
        <taxon>Paracoccaceae</taxon>
        <taxon>Roseinatronobacter</taxon>
    </lineage>
</organism>
<dbReference type="Gene3D" id="3.30.10.10">
    <property type="entry name" value="Trypsin Inhibitor V, subunit A"/>
    <property type="match status" value="1"/>
</dbReference>
<dbReference type="EMBL" id="QKZQ01000001">
    <property type="protein sequence ID" value="PZX48067.1"/>
    <property type="molecule type" value="Genomic_DNA"/>
</dbReference>
<dbReference type="AlphaFoldDB" id="A0A2W7QWQ2"/>
<name>A0A2W7QWQ2_9RHOB</name>
<dbReference type="RefSeq" id="WP_071469147.1">
    <property type="nucleotide sequence ID" value="NZ_MEHT01000009.1"/>
</dbReference>
<dbReference type="Pfam" id="PF11720">
    <property type="entry name" value="Inhibitor_I78"/>
    <property type="match status" value="1"/>
</dbReference>
<gene>
    <name evidence="1" type="ORF">LY56_00215</name>
</gene>
<accession>A0A2W7QWQ2</accession>
<sequence>MIRIFAIGVLVLSGCQMQQPAPQECIAADLQGFVGEPLSMLEGQDLPQPNRIIGPDTAVTMDWNPMRLNIAHDKARSITRIYCG</sequence>
<comment type="caution">
    <text evidence="1">The sequence shown here is derived from an EMBL/GenBank/DDBJ whole genome shotgun (WGS) entry which is preliminary data.</text>
</comment>
<evidence type="ECO:0000313" key="2">
    <source>
        <dbReference type="Proteomes" id="UP000249364"/>
    </source>
</evidence>
<dbReference type="PROSITE" id="PS51257">
    <property type="entry name" value="PROKAR_LIPOPROTEIN"/>
    <property type="match status" value="1"/>
</dbReference>
<keyword evidence="2" id="KW-1185">Reference proteome</keyword>
<evidence type="ECO:0000313" key="1">
    <source>
        <dbReference type="EMBL" id="PZX48067.1"/>
    </source>
</evidence>
<dbReference type="Proteomes" id="UP000249364">
    <property type="component" value="Unassembled WGS sequence"/>
</dbReference>
<proteinExistence type="predicted"/>
<protein>
    <submittedName>
        <fullName evidence="1">Peptidase inhibitor I78 family protein</fullName>
    </submittedName>
</protein>